<organism evidence="1 2">
    <name type="scientific">Clonostachys byssicola</name>
    <dbReference type="NCBI Taxonomy" id="160290"/>
    <lineage>
        <taxon>Eukaryota</taxon>
        <taxon>Fungi</taxon>
        <taxon>Dikarya</taxon>
        <taxon>Ascomycota</taxon>
        <taxon>Pezizomycotina</taxon>
        <taxon>Sordariomycetes</taxon>
        <taxon>Hypocreomycetidae</taxon>
        <taxon>Hypocreales</taxon>
        <taxon>Bionectriaceae</taxon>
        <taxon>Clonostachys</taxon>
    </lineage>
</organism>
<reference evidence="1 2" key="2">
    <citation type="submission" date="2021-10" db="EMBL/GenBank/DDBJ databases">
        <authorList>
            <person name="Piombo E."/>
        </authorList>
    </citation>
    <scope>NUCLEOTIDE SEQUENCE [LARGE SCALE GENOMIC DNA]</scope>
</reference>
<dbReference type="SUPFAM" id="SSF81383">
    <property type="entry name" value="F-box domain"/>
    <property type="match status" value="1"/>
</dbReference>
<gene>
    <name evidence="1" type="ORF">CBYS24578_00005412</name>
</gene>
<protein>
    <recommendedName>
        <fullName evidence="3">F-box domain-containing protein</fullName>
    </recommendedName>
</protein>
<dbReference type="Proteomes" id="UP000754883">
    <property type="component" value="Unassembled WGS sequence"/>
</dbReference>
<evidence type="ECO:0000313" key="1">
    <source>
        <dbReference type="EMBL" id="CAG9989765.1"/>
    </source>
</evidence>
<dbReference type="OrthoDB" id="5422579at2759"/>
<evidence type="ECO:0008006" key="3">
    <source>
        <dbReference type="Google" id="ProtNLM"/>
    </source>
</evidence>
<proteinExistence type="predicted"/>
<accession>A0A9N9UJM0</accession>
<reference evidence="2" key="1">
    <citation type="submission" date="2019-06" db="EMBL/GenBank/DDBJ databases">
        <authorList>
            <person name="Broberg M."/>
        </authorList>
    </citation>
    <scope>NUCLEOTIDE SEQUENCE [LARGE SCALE GENOMIC DNA]</scope>
</reference>
<comment type="caution">
    <text evidence="1">The sequence shown here is derived from an EMBL/GenBank/DDBJ whole genome shotgun (WGS) entry which is preliminary data.</text>
</comment>
<dbReference type="EMBL" id="CABFNO020001467">
    <property type="protein sequence ID" value="CAG9989765.1"/>
    <property type="molecule type" value="Genomic_DNA"/>
</dbReference>
<keyword evidence="2" id="KW-1185">Reference proteome</keyword>
<evidence type="ECO:0000313" key="2">
    <source>
        <dbReference type="Proteomes" id="UP000754883"/>
    </source>
</evidence>
<dbReference type="InterPro" id="IPR036047">
    <property type="entry name" value="F-box-like_dom_sf"/>
</dbReference>
<name>A0A9N9UJM0_9HYPO</name>
<dbReference type="AlphaFoldDB" id="A0A9N9UJM0"/>
<sequence length="526" mass="60073">MTLSTLPLEVLHTICECLDSHLDVASFRLVCRAFGDIGLKFLMPMLIVAPTAESIARLRAISLHPVLRHHVSGVTFLINVFYPDANYDDWRRRVPRPYKRNLGGLYGYWRRCWRIYEKLISGQKNAFRALGPSQDVEDACRRLTSLDHLEIAESFCEEDYLQHNQTYKTLVKWLHQYNVLDGQPFYPFSAASSYTGPPGVKPLKAFLRAMTSLKVRNLRVKVLDVGFFDGYETRSKSYLKESLCHLRALELQLCINDKSSEWCESIAVANRILSTNRLINFLCSAPHLEKIRVAFKWYDWEDGYSHVKIANVLPRRHTWPHLRSLQIDSIEIVASHFLDFVSSHKNTLKLMSLRDCLLADDPDQGLEAPRSRWPDVFVPLVVSDPLDMLSLKGSFKISQENDDIDMLSLLQDFEITVGQALAIAICSREFDSFLQGEVAGHGGNLTVEAVKKGLIEDMTGELQKPKGYGRSKVHVKKYSSYLKSFTMLRGNDPSWGAWWRRPGDCTILPDTHGTSSLRNPDMDNEE</sequence>